<reference evidence="1 2" key="1">
    <citation type="journal article" date="2018" name="Mycol. Prog.">
        <title>Coniella lustricola, a new species from submerged detritus.</title>
        <authorList>
            <person name="Raudabaugh D.B."/>
            <person name="Iturriaga T."/>
            <person name="Carver A."/>
            <person name="Mondo S."/>
            <person name="Pangilinan J."/>
            <person name="Lipzen A."/>
            <person name="He G."/>
            <person name="Amirebrahimi M."/>
            <person name="Grigoriev I.V."/>
            <person name="Miller A.N."/>
        </authorList>
    </citation>
    <scope>NUCLEOTIDE SEQUENCE [LARGE SCALE GENOMIC DNA]</scope>
    <source>
        <strain evidence="1 2">B22-T-1</strain>
    </source>
</reference>
<dbReference type="AlphaFoldDB" id="A0A2T2ZWI7"/>
<dbReference type="OrthoDB" id="526941at2759"/>
<evidence type="ECO:0000313" key="1">
    <source>
        <dbReference type="EMBL" id="PSR78492.1"/>
    </source>
</evidence>
<sequence>MPSVDNDNTDASAATSSSSSSSATLIEANTATADDLRPLVLYTYAETPNARSNLEFFIRNGLNGKADFVFIFNGPTDAPALLPELPNIRIVQRANTCFDIGAHGEVLRQDDLWKKYKRFITMNASVRGPFVPTYFPTCWMDAFLNKITDTVKLVGTTLNCHPRIHLQSMFLATDDIGMSILLDPALALSASVTDFYGTSADPVGFTPCFTSLKKAVHAEIGITTLIQSQGFETDVVMTAPHSRASFEAFCRDTGKPDDFLYKDAYLGTNVHPYETVFMKANRNIDPLLLQRLTEWHLAGNMTSWDMCGP</sequence>
<gene>
    <name evidence="1" type="ORF">BD289DRAFT_376621</name>
</gene>
<dbReference type="Proteomes" id="UP000241462">
    <property type="component" value="Unassembled WGS sequence"/>
</dbReference>
<keyword evidence="2" id="KW-1185">Reference proteome</keyword>
<dbReference type="STRING" id="2025994.A0A2T2ZWI7"/>
<dbReference type="EMBL" id="KZ678604">
    <property type="protein sequence ID" value="PSR78492.1"/>
    <property type="molecule type" value="Genomic_DNA"/>
</dbReference>
<protein>
    <submittedName>
        <fullName evidence="1">Uncharacterized protein</fullName>
    </submittedName>
</protein>
<proteinExistence type="predicted"/>
<evidence type="ECO:0000313" key="2">
    <source>
        <dbReference type="Proteomes" id="UP000241462"/>
    </source>
</evidence>
<organism evidence="1 2">
    <name type="scientific">Coniella lustricola</name>
    <dbReference type="NCBI Taxonomy" id="2025994"/>
    <lineage>
        <taxon>Eukaryota</taxon>
        <taxon>Fungi</taxon>
        <taxon>Dikarya</taxon>
        <taxon>Ascomycota</taxon>
        <taxon>Pezizomycotina</taxon>
        <taxon>Sordariomycetes</taxon>
        <taxon>Sordariomycetidae</taxon>
        <taxon>Diaporthales</taxon>
        <taxon>Schizoparmaceae</taxon>
        <taxon>Coniella</taxon>
    </lineage>
</organism>
<name>A0A2T2ZWI7_9PEZI</name>
<dbReference type="InParanoid" id="A0A2T2ZWI7"/>
<accession>A0A2T2ZWI7</accession>